<dbReference type="RefSeq" id="WP_326835143.1">
    <property type="nucleotide sequence ID" value="NZ_CP142149.1"/>
</dbReference>
<evidence type="ECO:0000313" key="3">
    <source>
        <dbReference type="Proteomes" id="UP001330812"/>
    </source>
</evidence>
<accession>A0ABZ1IFT8</accession>
<sequence length="180" mass="20001">MVSEGWAVEVVERYLAEPVGNGGVPLVVTDVSPHRLGWVVETQGERYVRTRDIVDMLVGHGPFLVDGLDGSLHQVHVTADLENGEWIEEYLEQVRGVERVDPMRSRTAELLDSGQRVEALRFVRSQAPDLGVQGAKEYVEAVVAGVPVPDHVRSRLPQPPARRTVRWALSAPNREPVRDS</sequence>
<evidence type="ECO:0000313" key="2">
    <source>
        <dbReference type="EMBL" id="WSE32335.1"/>
    </source>
</evidence>
<dbReference type="InterPro" id="IPR029082">
    <property type="entry name" value="Imm35"/>
</dbReference>
<keyword evidence="3" id="KW-1185">Reference proteome</keyword>
<gene>
    <name evidence="2" type="ORF">VSH64_09490</name>
</gene>
<organism evidence="2 3">
    <name type="scientific">Amycolatopsis rhabdoformis</name>
    <dbReference type="NCBI Taxonomy" id="1448059"/>
    <lineage>
        <taxon>Bacteria</taxon>
        <taxon>Bacillati</taxon>
        <taxon>Actinomycetota</taxon>
        <taxon>Actinomycetes</taxon>
        <taxon>Pseudonocardiales</taxon>
        <taxon>Pseudonocardiaceae</taxon>
        <taxon>Amycolatopsis</taxon>
    </lineage>
</organism>
<reference evidence="2 3" key="1">
    <citation type="journal article" date="2015" name="Int. J. Syst. Evol. Microbiol.">
        <title>Amycolatopsis rhabdoformis sp. nov., an actinomycete isolated from a tropical forest soil.</title>
        <authorList>
            <person name="Souza W.R."/>
            <person name="Silva R.E."/>
            <person name="Goodfellow M."/>
            <person name="Busarakam K."/>
            <person name="Figueiro F.S."/>
            <person name="Ferreira D."/>
            <person name="Rodrigues-Filho E."/>
            <person name="Moraes L.A.B."/>
            <person name="Zucchi T.D."/>
        </authorList>
    </citation>
    <scope>NUCLEOTIDE SEQUENCE [LARGE SCALE GENOMIC DNA]</scope>
    <source>
        <strain evidence="2 3">NCIMB 14900</strain>
    </source>
</reference>
<evidence type="ECO:0000259" key="1">
    <source>
        <dbReference type="Pfam" id="PF15567"/>
    </source>
</evidence>
<feature type="domain" description="Immunity protein 35" evidence="1">
    <location>
        <begin position="7"/>
        <end position="80"/>
    </location>
</feature>
<protein>
    <submittedName>
        <fullName evidence="2">YrhB domain-containing protein</fullName>
    </submittedName>
</protein>
<dbReference type="Proteomes" id="UP001330812">
    <property type="component" value="Chromosome"/>
</dbReference>
<dbReference type="EMBL" id="CP142149">
    <property type="protein sequence ID" value="WSE32335.1"/>
    <property type="molecule type" value="Genomic_DNA"/>
</dbReference>
<dbReference type="Pfam" id="PF15567">
    <property type="entry name" value="Imm35"/>
    <property type="match status" value="1"/>
</dbReference>
<proteinExistence type="predicted"/>
<name>A0ABZ1IFT8_9PSEU</name>